<evidence type="ECO:0000256" key="2">
    <source>
        <dbReference type="SAM" id="Phobius"/>
    </source>
</evidence>
<keyword evidence="2" id="KW-0812">Transmembrane</keyword>
<dbReference type="Proteomes" id="UP000077266">
    <property type="component" value="Unassembled WGS sequence"/>
</dbReference>
<keyword evidence="4" id="KW-1185">Reference proteome</keyword>
<feature type="region of interest" description="Disordered" evidence="1">
    <location>
        <begin position="168"/>
        <end position="188"/>
    </location>
</feature>
<feature type="region of interest" description="Disordered" evidence="1">
    <location>
        <begin position="209"/>
        <end position="238"/>
    </location>
</feature>
<dbReference type="AlphaFoldDB" id="A0A166BSR4"/>
<sequence length="280" mass="28798">MRFIVPAPLLTGLSASAPHRKRDSSSGEEVAVSAPFGVVESDTAELSSQLASETPFGAEPTVLPVDTASNDSASVSADSTTTTVLMQPSSTSSTSDSTTGTGQTAGPTSASKTTPPSTSDSPSSGQATKSVLPDPHRTPVVAIVVPIVAVLAIVVGVTAYICLRRRRRRRREQQAFESHPQPYRDGMPYTAPLVVTPVLAKKEALGLGASDAEPGPASQSLSSESSAQHASVAEPEEGVTVAELGSAMRRAGLTVNNLLASLAVRPSETAAQTSPPSYYD</sequence>
<accession>A0A166BSR4</accession>
<evidence type="ECO:0000313" key="4">
    <source>
        <dbReference type="Proteomes" id="UP000077266"/>
    </source>
</evidence>
<feature type="transmembrane region" description="Helical" evidence="2">
    <location>
        <begin position="140"/>
        <end position="163"/>
    </location>
</feature>
<name>A0A166BSR4_EXIGL</name>
<keyword evidence="2" id="KW-1133">Transmembrane helix</keyword>
<dbReference type="InParanoid" id="A0A166BSR4"/>
<keyword evidence="2" id="KW-0472">Membrane</keyword>
<proteinExistence type="predicted"/>
<feature type="compositionally biased region" description="Low complexity" evidence="1">
    <location>
        <begin position="217"/>
        <end position="233"/>
    </location>
</feature>
<feature type="region of interest" description="Disordered" evidence="1">
    <location>
        <begin position="1"/>
        <end position="134"/>
    </location>
</feature>
<evidence type="ECO:0008006" key="5">
    <source>
        <dbReference type="Google" id="ProtNLM"/>
    </source>
</evidence>
<organism evidence="3 4">
    <name type="scientific">Exidia glandulosa HHB12029</name>
    <dbReference type="NCBI Taxonomy" id="1314781"/>
    <lineage>
        <taxon>Eukaryota</taxon>
        <taxon>Fungi</taxon>
        <taxon>Dikarya</taxon>
        <taxon>Basidiomycota</taxon>
        <taxon>Agaricomycotina</taxon>
        <taxon>Agaricomycetes</taxon>
        <taxon>Auriculariales</taxon>
        <taxon>Exidiaceae</taxon>
        <taxon>Exidia</taxon>
    </lineage>
</organism>
<evidence type="ECO:0000256" key="1">
    <source>
        <dbReference type="SAM" id="MobiDB-lite"/>
    </source>
</evidence>
<dbReference type="EMBL" id="KV425882">
    <property type="protein sequence ID" value="KZW03710.1"/>
    <property type="molecule type" value="Genomic_DNA"/>
</dbReference>
<protein>
    <recommendedName>
        <fullName evidence="5">Mid2 domain-containing protein</fullName>
    </recommendedName>
</protein>
<reference evidence="3 4" key="1">
    <citation type="journal article" date="2016" name="Mol. Biol. Evol.">
        <title>Comparative Genomics of Early-Diverging Mushroom-Forming Fungi Provides Insights into the Origins of Lignocellulose Decay Capabilities.</title>
        <authorList>
            <person name="Nagy L.G."/>
            <person name="Riley R."/>
            <person name="Tritt A."/>
            <person name="Adam C."/>
            <person name="Daum C."/>
            <person name="Floudas D."/>
            <person name="Sun H."/>
            <person name="Yadav J.S."/>
            <person name="Pangilinan J."/>
            <person name="Larsson K.H."/>
            <person name="Matsuura K."/>
            <person name="Barry K."/>
            <person name="Labutti K."/>
            <person name="Kuo R."/>
            <person name="Ohm R.A."/>
            <person name="Bhattacharya S.S."/>
            <person name="Shirouzu T."/>
            <person name="Yoshinaga Y."/>
            <person name="Martin F.M."/>
            <person name="Grigoriev I.V."/>
            <person name="Hibbett D.S."/>
        </authorList>
    </citation>
    <scope>NUCLEOTIDE SEQUENCE [LARGE SCALE GENOMIC DNA]</scope>
    <source>
        <strain evidence="3 4">HHB12029</strain>
    </source>
</reference>
<gene>
    <name evidence="3" type="ORF">EXIGLDRAFT_690523</name>
</gene>
<evidence type="ECO:0000313" key="3">
    <source>
        <dbReference type="EMBL" id="KZW03710.1"/>
    </source>
</evidence>
<feature type="compositionally biased region" description="Low complexity" evidence="1">
    <location>
        <begin position="65"/>
        <end position="124"/>
    </location>
</feature>